<dbReference type="SUPFAM" id="SSF51971">
    <property type="entry name" value="Nucleotide-binding domain"/>
    <property type="match status" value="1"/>
</dbReference>
<dbReference type="Gene3D" id="3.50.50.60">
    <property type="entry name" value="FAD/NAD(P)-binding domain"/>
    <property type="match status" value="2"/>
</dbReference>
<dbReference type="Pfam" id="PF07992">
    <property type="entry name" value="Pyr_redox_2"/>
    <property type="match status" value="1"/>
</dbReference>
<dbReference type="AlphaFoldDB" id="A0A0F9JBL7"/>
<reference evidence="3" key="1">
    <citation type="journal article" date="2015" name="Nature">
        <title>Complex archaea that bridge the gap between prokaryotes and eukaryotes.</title>
        <authorList>
            <person name="Spang A."/>
            <person name="Saw J.H."/>
            <person name="Jorgensen S.L."/>
            <person name="Zaremba-Niedzwiedzka K."/>
            <person name="Martijn J."/>
            <person name="Lind A.E."/>
            <person name="van Eijk R."/>
            <person name="Schleper C."/>
            <person name="Guy L."/>
            <person name="Ettema T.J."/>
        </authorList>
    </citation>
    <scope>NUCLEOTIDE SEQUENCE</scope>
</reference>
<dbReference type="InterPro" id="IPR006004">
    <property type="entry name" value="SudA-like"/>
</dbReference>
<dbReference type="GO" id="GO:0051536">
    <property type="term" value="F:iron-sulfur cluster binding"/>
    <property type="evidence" value="ECO:0007669"/>
    <property type="project" value="InterPro"/>
</dbReference>
<dbReference type="NCBIfam" id="TIGR01316">
    <property type="entry name" value="gltA"/>
    <property type="match status" value="1"/>
</dbReference>
<sequence length="422" mass="45263">CKKPKCVDGCPVSVPIPEFIKAIMENDFAKAIEIIKLKNLLPAVCGRVCPQESQCEELCILGKKNEPVGIGRLERFAADKLLLGDGGNGPEVAPPTGKKVAVVGSGPSGLTVAYDLAKLGHDVTIFEAFHEPGGVLIYGIPEFRLPKDIVAQEIAQLEKMGVKITLNAVIGKLYSIEDLMKDFDACYIATGAGLPNFMGIEGENLNGVYSANEFLTRVNLMKAYRFPAADTPIKIGRRVAVIGGGNVAMDSVRTALRLGAEEAIIVYRRSDEEMPARREEIHHAKEEGVRFELLTAPVRILGEDGWVTGMECRKMELTEPDESGRRRPVPIEGSEFTLPVDIVIVAVGTSANPLVPKSASNMEINKRGYIVADEETGATTREGVYAGGDIVTGSATVISAMGAGRKAASAIHEYLMGVTDPI</sequence>
<dbReference type="PANTHER" id="PTHR42783">
    <property type="entry name" value="GLUTAMATE SYNTHASE [NADPH] SMALL CHAIN"/>
    <property type="match status" value="1"/>
</dbReference>
<dbReference type="Gene3D" id="1.10.1060.10">
    <property type="entry name" value="Alpha-helical ferredoxin"/>
    <property type="match status" value="1"/>
</dbReference>
<dbReference type="InterPro" id="IPR009051">
    <property type="entry name" value="Helical_ferredxn"/>
</dbReference>
<feature type="domain" description="Dihydroprymidine dehydrogenase" evidence="2">
    <location>
        <begin position="1"/>
        <end position="80"/>
    </location>
</feature>
<dbReference type="SUPFAM" id="SSF46548">
    <property type="entry name" value="alpha-helical ferredoxin"/>
    <property type="match status" value="1"/>
</dbReference>
<feature type="domain" description="FAD/NAD(P)-binding" evidence="1">
    <location>
        <begin position="98"/>
        <end position="404"/>
    </location>
</feature>
<dbReference type="InterPro" id="IPR028261">
    <property type="entry name" value="DPD_II"/>
</dbReference>
<dbReference type="PANTHER" id="PTHR42783:SF3">
    <property type="entry name" value="GLUTAMATE SYNTHASE [NADPH] SMALL CHAIN-RELATED"/>
    <property type="match status" value="1"/>
</dbReference>
<dbReference type="GO" id="GO:0016491">
    <property type="term" value="F:oxidoreductase activity"/>
    <property type="evidence" value="ECO:0007669"/>
    <property type="project" value="InterPro"/>
</dbReference>
<name>A0A0F9JBL7_9ZZZZ</name>
<evidence type="ECO:0000259" key="2">
    <source>
        <dbReference type="Pfam" id="PF14691"/>
    </source>
</evidence>
<organism evidence="3">
    <name type="scientific">marine sediment metagenome</name>
    <dbReference type="NCBI Taxonomy" id="412755"/>
    <lineage>
        <taxon>unclassified sequences</taxon>
        <taxon>metagenomes</taxon>
        <taxon>ecological metagenomes</taxon>
    </lineage>
</organism>
<evidence type="ECO:0008006" key="4">
    <source>
        <dbReference type="Google" id="ProtNLM"/>
    </source>
</evidence>
<dbReference type="InterPro" id="IPR036188">
    <property type="entry name" value="FAD/NAD-bd_sf"/>
</dbReference>
<gene>
    <name evidence="3" type="ORF">LCGC14_1549930</name>
</gene>
<comment type="caution">
    <text evidence="3">The sequence shown here is derived from an EMBL/GenBank/DDBJ whole genome shotgun (WGS) entry which is preliminary data.</text>
</comment>
<proteinExistence type="predicted"/>
<accession>A0A0F9JBL7</accession>
<feature type="non-terminal residue" evidence="3">
    <location>
        <position position="1"/>
    </location>
</feature>
<dbReference type="PRINTS" id="PR00419">
    <property type="entry name" value="ADXRDTASE"/>
</dbReference>
<dbReference type="EMBL" id="LAZR01011833">
    <property type="protein sequence ID" value="KKM58089.1"/>
    <property type="molecule type" value="Genomic_DNA"/>
</dbReference>
<evidence type="ECO:0000313" key="3">
    <source>
        <dbReference type="EMBL" id="KKM58089.1"/>
    </source>
</evidence>
<protein>
    <recommendedName>
        <fullName evidence="4">4Fe-4S ferredoxin-type domain-containing protein</fullName>
    </recommendedName>
</protein>
<evidence type="ECO:0000259" key="1">
    <source>
        <dbReference type="Pfam" id="PF07992"/>
    </source>
</evidence>
<dbReference type="InterPro" id="IPR023753">
    <property type="entry name" value="FAD/NAD-binding_dom"/>
</dbReference>
<dbReference type="Pfam" id="PF14691">
    <property type="entry name" value="Fer4_20"/>
    <property type="match status" value="1"/>
</dbReference>